<dbReference type="AlphaFoldDB" id="A0A914Z5S0"/>
<dbReference type="WBParaSite" id="PSU_v2.g729.t1">
    <property type="protein sequence ID" value="PSU_v2.g729.t1"/>
    <property type="gene ID" value="PSU_v2.g729"/>
</dbReference>
<accession>A0A914Z5S0</accession>
<protein>
    <submittedName>
        <fullName evidence="2">Uncharacterized protein</fullName>
    </submittedName>
</protein>
<evidence type="ECO:0000313" key="1">
    <source>
        <dbReference type="Proteomes" id="UP000887577"/>
    </source>
</evidence>
<sequence length="113" mass="13160">MVTTPPPGRRRRSINNDEIPNSLNILTKYEFDQKNNDKNANLLEAQFKKLVQNEKYNGSELQNRTISDDDGYLHISYSFPPNSEKYCYEIQDLYETAFYKIDQAAQALITCEV</sequence>
<dbReference type="Pfam" id="PF17619">
    <property type="entry name" value="SCVP"/>
    <property type="match status" value="1"/>
</dbReference>
<dbReference type="Proteomes" id="UP000887577">
    <property type="component" value="Unplaced"/>
</dbReference>
<proteinExistence type="predicted"/>
<dbReference type="InterPro" id="IPR035126">
    <property type="entry name" value="SCVP"/>
</dbReference>
<reference evidence="2" key="1">
    <citation type="submission" date="2022-11" db="UniProtKB">
        <authorList>
            <consortium name="WormBaseParasite"/>
        </authorList>
    </citation>
    <scope>IDENTIFICATION</scope>
</reference>
<keyword evidence="1" id="KW-1185">Reference proteome</keyword>
<organism evidence="1 2">
    <name type="scientific">Panagrolaimus superbus</name>
    <dbReference type="NCBI Taxonomy" id="310955"/>
    <lineage>
        <taxon>Eukaryota</taxon>
        <taxon>Metazoa</taxon>
        <taxon>Ecdysozoa</taxon>
        <taxon>Nematoda</taxon>
        <taxon>Chromadorea</taxon>
        <taxon>Rhabditida</taxon>
        <taxon>Tylenchina</taxon>
        <taxon>Panagrolaimomorpha</taxon>
        <taxon>Panagrolaimoidea</taxon>
        <taxon>Panagrolaimidae</taxon>
        <taxon>Panagrolaimus</taxon>
    </lineage>
</organism>
<name>A0A914Z5S0_9BILA</name>
<evidence type="ECO:0000313" key="2">
    <source>
        <dbReference type="WBParaSite" id="PSU_v2.g729.t1"/>
    </source>
</evidence>